<dbReference type="PANTHER" id="PTHR42929:SF1">
    <property type="entry name" value="INNER MEMBRANE ABC TRANSPORTER PERMEASE PROTEIN YDCU-RELATED"/>
    <property type="match status" value="1"/>
</dbReference>
<dbReference type="GO" id="GO:0005886">
    <property type="term" value="C:plasma membrane"/>
    <property type="evidence" value="ECO:0007669"/>
    <property type="project" value="UniProtKB-SubCell"/>
</dbReference>
<sequence length="318" mass="35079">MAGSGSYLMNKSNETNNLVDTSNSVNTMTPAASKSPLFQRVTLFVIWAWLIVFALIPNILVVLASFMTRDEDTFLALPLNAESYLRFIDPLYLKVFLHSLSMASITTLICLALGYPFAWLVSRVAKKWQSFLMLLLIIPFWTNSLVRLYAVKLIIAANGLLSTALIAMGLIDEPLQILYTEKAVIGGLVYLLFPFMVLPLYAVFTDLRDDIVLASKDLGANKFQTFWHVILPLTTPGIISGVLLVLLPAMGMFYVADILGGSRNLLVGNIIKSQFLDARDWPFGAAASVLLTLTMAILIAAYYASSKRIGKTDHNEVA</sequence>
<feature type="transmembrane region" description="Helical" evidence="8">
    <location>
        <begin position="153"/>
        <end position="171"/>
    </location>
</feature>
<dbReference type="EMBL" id="UGVC01000001">
    <property type="protein sequence ID" value="SUD90676.1"/>
    <property type="molecule type" value="Genomic_DNA"/>
</dbReference>
<comment type="similarity">
    <text evidence="2">Belongs to the binding-protein-dependent transport system permease family. CysTW subfamily.</text>
</comment>
<dbReference type="PANTHER" id="PTHR42929">
    <property type="entry name" value="INNER MEMBRANE ABC TRANSPORTER PERMEASE PROTEIN YDCU-RELATED-RELATED"/>
    <property type="match status" value="1"/>
</dbReference>
<evidence type="ECO:0000256" key="4">
    <source>
        <dbReference type="ARBA" id="ARBA00022475"/>
    </source>
</evidence>
<keyword evidence="11" id="KW-1185">Reference proteome</keyword>
<keyword evidence="5 8" id="KW-0812">Transmembrane</keyword>
<evidence type="ECO:0000256" key="3">
    <source>
        <dbReference type="ARBA" id="ARBA00022448"/>
    </source>
</evidence>
<feature type="transmembrane region" description="Helical" evidence="8">
    <location>
        <begin position="95"/>
        <end position="116"/>
    </location>
</feature>
<dbReference type="Proteomes" id="UP000254123">
    <property type="component" value="Unassembled WGS sequence"/>
</dbReference>
<dbReference type="AlphaFoldDB" id="A0A379LJ87"/>
<organism evidence="10 11">
    <name type="scientific">Psychrobacter phenylpyruvicus</name>
    <dbReference type="NCBI Taxonomy" id="29432"/>
    <lineage>
        <taxon>Bacteria</taxon>
        <taxon>Pseudomonadati</taxon>
        <taxon>Pseudomonadota</taxon>
        <taxon>Gammaproteobacteria</taxon>
        <taxon>Moraxellales</taxon>
        <taxon>Moraxellaceae</taxon>
        <taxon>Psychrobacter</taxon>
    </lineage>
</organism>
<dbReference type="Gene3D" id="1.10.3720.10">
    <property type="entry name" value="MetI-like"/>
    <property type="match status" value="1"/>
</dbReference>
<accession>A0A379LJ87</accession>
<feature type="transmembrane region" description="Helical" evidence="8">
    <location>
        <begin position="44"/>
        <end position="66"/>
    </location>
</feature>
<reference evidence="10 11" key="1">
    <citation type="submission" date="2018-06" db="EMBL/GenBank/DDBJ databases">
        <authorList>
            <consortium name="Pathogen Informatics"/>
            <person name="Doyle S."/>
        </authorList>
    </citation>
    <scope>NUCLEOTIDE SEQUENCE [LARGE SCALE GENOMIC DNA]</scope>
    <source>
        <strain evidence="10 11">NCTC10526</strain>
    </source>
</reference>
<evidence type="ECO:0000256" key="7">
    <source>
        <dbReference type="ARBA" id="ARBA00023136"/>
    </source>
</evidence>
<dbReference type="PROSITE" id="PS50928">
    <property type="entry name" value="ABC_TM1"/>
    <property type="match status" value="1"/>
</dbReference>
<dbReference type="SUPFAM" id="SSF161098">
    <property type="entry name" value="MetI-like"/>
    <property type="match status" value="1"/>
</dbReference>
<evidence type="ECO:0000256" key="8">
    <source>
        <dbReference type="RuleBase" id="RU363032"/>
    </source>
</evidence>
<dbReference type="InterPro" id="IPR000515">
    <property type="entry name" value="MetI-like"/>
</dbReference>
<evidence type="ECO:0000313" key="10">
    <source>
        <dbReference type="EMBL" id="SUD90676.1"/>
    </source>
</evidence>
<feature type="transmembrane region" description="Helical" evidence="8">
    <location>
        <begin position="225"/>
        <end position="256"/>
    </location>
</feature>
<evidence type="ECO:0000259" key="9">
    <source>
        <dbReference type="PROSITE" id="PS50928"/>
    </source>
</evidence>
<keyword evidence="3 8" id="KW-0813">Transport</keyword>
<evidence type="ECO:0000256" key="6">
    <source>
        <dbReference type="ARBA" id="ARBA00022989"/>
    </source>
</evidence>
<evidence type="ECO:0000256" key="2">
    <source>
        <dbReference type="ARBA" id="ARBA00007069"/>
    </source>
</evidence>
<proteinExistence type="inferred from homology"/>
<feature type="transmembrane region" description="Helical" evidence="8">
    <location>
        <begin position="283"/>
        <end position="304"/>
    </location>
</feature>
<gene>
    <name evidence="10" type="primary">potB</name>
    <name evidence="10" type="ORF">NCTC10526_01018</name>
</gene>
<dbReference type="STRING" id="1123034.GCA_000685805_02398"/>
<dbReference type="GO" id="GO:0055085">
    <property type="term" value="P:transmembrane transport"/>
    <property type="evidence" value="ECO:0007669"/>
    <property type="project" value="InterPro"/>
</dbReference>
<dbReference type="CDD" id="cd06261">
    <property type="entry name" value="TM_PBP2"/>
    <property type="match status" value="1"/>
</dbReference>
<comment type="subcellular location">
    <subcellularLocation>
        <location evidence="1 8">Cell membrane</location>
        <topology evidence="1 8">Multi-pass membrane protein</topology>
    </subcellularLocation>
</comment>
<dbReference type="NCBIfam" id="NF007044">
    <property type="entry name" value="PRK09497.1"/>
    <property type="match status" value="1"/>
</dbReference>
<keyword evidence="6 8" id="KW-1133">Transmembrane helix</keyword>
<dbReference type="InterPro" id="IPR035906">
    <property type="entry name" value="MetI-like_sf"/>
</dbReference>
<evidence type="ECO:0000313" key="11">
    <source>
        <dbReference type="Proteomes" id="UP000254123"/>
    </source>
</evidence>
<feature type="domain" description="ABC transmembrane type-1" evidence="9">
    <location>
        <begin position="96"/>
        <end position="302"/>
    </location>
</feature>
<feature type="transmembrane region" description="Helical" evidence="8">
    <location>
        <begin position="183"/>
        <end position="204"/>
    </location>
</feature>
<evidence type="ECO:0000256" key="1">
    <source>
        <dbReference type="ARBA" id="ARBA00004651"/>
    </source>
</evidence>
<feature type="transmembrane region" description="Helical" evidence="8">
    <location>
        <begin position="128"/>
        <end position="146"/>
    </location>
</feature>
<name>A0A379LJ87_9GAMM</name>
<keyword evidence="7 8" id="KW-0472">Membrane</keyword>
<evidence type="ECO:0000256" key="5">
    <source>
        <dbReference type="ARBA" id="ARBA00022692"/>
    </source>
</evidence>
<dbReference type="Pfam" id="PF00528">
    <property type="entry name" value="BPD_transp_1"/>
    <property type="match status" value="1"/>
</dbReference>
<keyword evidence="4" id="KW-1003">Cell membrane</keyword>
<protein>
    <submittedName>
        <fullName evidence="10">Spermidine/putrescine transport system permease protein PotB</fullName>
    </submittedName>
</protein>